<proteinExistence type="predicted"/>
<evidence type="ECO:0008006" key="3">
    <source>
        <dbReference type="Google" id="ProtNLM"/>
    </source>
</evidence>
<comment type="caution">
    <text evidence="1">The sequence shown here is derived from an EMBL/GenBank/DDBJ whole genome shotgun (WGS) entry which is preliminary data.</text>
</comment>
<keyword evidence="2" id="KW-1185">Reference proteome</keyword>
<dbReference type="EMBL" id="JARQZJ010000091">
    <property type="protein sequence ID" value="KAK9883430.1"/>
    <property type="molecule type" value="Genomic_DNA"/>
</dbReference>
<evidence type="ECO:0000313" key="2">
    <source>
        <dbReference type="Proteomes" id="UP001431783"/>
    </source>
</evidence>
<name>A0AAW1UTY3_9CUCU</name>
<gene>
    <name evidence="1" type="ORF">WA026_001604</name>
</gene>
<evidence type="ECO:0000313" key="1">
    <source>
        <dbReference type="EMBL" id="KAK9883430.1"/>
    </source>
</evidence>
<protein>
    <recommendedName>
        <fullName evidence="3">KRAB-A domain-containing protein 2-like</fullName>
    </recommendedName>
</protein>
<sequence length="202" mass="23499">MSDIQPVHQQSSEIPAIVDQDEFTIELQNYYSGHNENSKKLQWTNQRIQSVIKLLDEYNTIKSQGKRPTTKHYHHARKYDVMNIGNQKVLIMKRKDISDPVVQIIPTDEYYQKILDAHIATRHGRRDKIVHTLKDKYVVPIFAVSIFLNLCKTCLANKNGQCVSNKCNCKKAYGLCNSRCHLFIGAIHFYFLIDNFVTFSKH</sequence>
<organism evidence="1 2">
    <name type="scientific">Henosepilachna vigintioctopunctata</name>
    <dbReference type="NCBI Taxonomy" id="420089"/>
    <lineage>
        <taxon>Eukaryota</taxon>
        <taxon>Metazoa</taxon>
        <taxon>Ecdysozoa</taxon>
        <taxon>Arthropoda</taxon>
        <taxon>Hexapoda</taxon>
        <taxon>Insecta</taxon>
        <taxon>Pterygota</taxon>
        <taxon>Neoptera</taxon>
        <taxon>Endopterygota</taxon>
        <taxon>Coleoptera</taxon>
        <taxon>Polyphaga</taxon>
        <taxon>Cucujiformia</taxon>
        <taxon>Coccinelloidea</taxon>
        <taxon>Coccinellidae</taxon>
        <taxon>Epilachninae</taxon>
        <taxon>Epilachnini</taxon>
        <taxon>Henosepilachna</taxon>
    </lineage>
</organism>
<dbReference type="Proteomes" id="UP001431783">
    <property type="component" value="Unassembled WGS sequence"/>
</dbReference>
<dbReference type="AlphaFoldDB" id="A0AAW1UTY3"/>
<accession>A0AAW1UTY3</accession>
<reference evidence="1 2" key="1">
    <citation type="submission" date="2023-03" db="EMBL/GenBank/DDBJ databases">
        <title>Genome insight into feeding habits of ladybird beetles.</title>
        <authorList>
            <person name="Li H.-S."/>
            <person name="Huang Y.-H."/>
            <person name="Pang H."/>
        </authorList>
    </citation>
    <scope>NUCLEOTIDE SEQUENCE [LARGE SCALE GENOMIC DNA]</scope>
    <source>
        <strain evidence="1">SYSU_2023b</strain>
        <tissue evidence="1">Whole body</tissue>
    </source>
</reference>